<feature type="transmembrane region" description="Helical" evidence="11">
    <location>
        <begin position="257"/>
        <end position="279"/>
    </location>
</feature>
<evidence type="ECO:0000256" key="10">
    <source>
        <dbReference type="ARBA" id="ARBA00041723"/>
    </source>
</evidence>
<dbReference type="InterPro" id="IPR013057">
    <property type="entry name" value="AA_transpt_TM"/>
</dbReference>
<feature type="transmembrane region" description="Helical" evidence="11">
    <location>
        <begin position="38"/>
        <end position="57"/>
    </location>
</feature>
<dbReference type="GO" id="GO:0015179">
    <property type="term" value="F:L-amino acid transmembrane transporter activity"/>
    <property type="evidence" value="ECO:0007669"/>
    <property type="project" value="TreeGrafter"/>
</dbReference>
<reference evidence="14" key="1">
    <citation type="submission" date="2025-08" db="UniProtKB">
        <authorList>
            <consortium name="RefSeq"/>
        </authorList>
    </citation>
    <scope>IDENTIFICATION</scope>
    <source>
        <tissue evidence="14">Whole blood</tissue>
    </source>
</reference>
<feature type="domain" description="Amino acid transporter transmembrane" evidence="12">
    <location>
        <begin position="37"/>
        <end position="322"/>
    </location>
</feature>
<accession>A0A9V1G2A3</accession>
<name>A0A9V1G2A3_PANPR</name>
<dbReference type="PANTHER" id="PTHR22950">
    <property type="entry name" value="AMINO ACID TRANSPORTER"/>
    <property type="match status" value="1"/>
</dbReference>
<keyword evidence="6 11" id="KW-1133">Transmembrane helix</keyword>
<comment type="similarity">
    <text evidence="2">Belongs to the amino acid/polyamine transporter 2 family.</text>
</comment>
<keyword evidence="13" id="KW-1185">Reference proteome</keyword>
<dbReference type="Proteomes" id="UP001165780">
    <property type="component" value="Unplaced"/>
</dbReference>
<evidence type="ECO:0000256" key="11">
    <source>
        <dbReference type="SAM" id="Phobius"/>
    </source>
</evidence>
<evidence type="ECO:0000256" key="8">
    <source>
        <dbReference type="ARBA" id="ARBA00037101"/>
    </source>
</evidence>
<dbReference type="Pfam" id="PF01490">
    <property type="entry name" value="Aa_trans"/>
    <property type="match status" value="1"/>
</dbReference>
<keyword evidence="4 11" id="KW-0812">Transmembrane</keyword>
<sequence length="419" mass="46086">MGYQAQGPVILPQSNLDDRETLVSEHKHKGKTCRQSTAVFNVVNSIIGSGIIGLPYSMKQAGFPLGILLLFWVSYVTDFSLVLLIKGGALSGTDTYQSLVNKTFGFPGYLLLSVLQFLYPFIAMISYNIITGDTLSKVFQRIPGVDPANLFIGRHFIIVLSTAAFTLPLSLYRDIAKLGKISLLSTVLTTLILGIVMARVVSLSPYIPKTEDAWVFAKPNAIQAVGVMSFAFICHHNCFLVYGSLEDPTVAKWSRIIHVSTLASVLISILFSTCGYLTFTGYTQGDLFENYCRNDDLVTFGRFCYGVTVILTYPIECFVTREGVLCAAPLIFIIPSACYLKLSEEPRTHSDKIMACVMLPVGAVVMVVGFVMAITNPQDCTHGQEMFYCFPDNLSLTNISGSHFQLTTQPSILNISIFQ</sequence>
<dbReference type="CTD" id="151258"/>
<comment type="function">
    <text evidence="8">Putative sodium-dependent amino acid/proton antiporter.</text>
</comment>
<dbReference type="GeneID" id="109272229"/>
<feature type="transmembrane region" description="Helical" evidence="11">
    <location>
        <begin position="221"/>
        <end position="245"/>
    </location>
</feature>
<dbReference type="AlphaFoldDB" id="A0A9V1G2A3"/>
<evidence type="ECO:0000256" key="6">
    <source>
        <dbReference type="ARBA" id="ARBA00022989"/>
    </source>
</evidence>
<keyword evidence="7 11" id="KW-0472">Membrane</keyword>
<evidence type="ECO:0000256" key="4">
    <source>
        <dbReference type="ARBA" id="ARBA00022692"/>
    </source>
</evidence>
<evidence type="ECO:0000256" key="3">
    <source>
        <dbReference type="ARBA" id="ARBA00022448"/>
    </source>
</evidence>
<dbReference type="RefSeq" id="XP_019313647.1">
    <property type="nucleotide sequence ID" value="XM_019458102.2"/>
</dbReference>
<keyword evidence="3" id="KW-0813">Transport</keyword>
<feature type="transmembrane region" description="Helical" evidence="11">
    <location>
        <begin position="322"/>
        <end position="342"/>
    </location>
</feature>
<feature type="transmembrane region" description="Helical" evidence="11">
    <location>
        <begin position="150"/>
        <end position="169"/>
    </location>
</feature>
<evidence type="ECO:0000259" key="12">
    <source>
        <dbReference type="Pfam" id="PF01490"/>
    </source>
</evidence>
<evidence type="ECO:0000313" key="13">
    <source>
        <dbReference type="Proteomes" id="UP001165780"/>
    </source>
</evidence>
<proteinExistence type="inferred from homology"/>
<gene>
    <name evidence="14" type="primary">SLC38A11</name>
</gene>
<evidence type="ECO:0000313" key="14">
    <source>
        <dbReference type="RefSeq" id="XP_019313647.1"/>
    </source>
</evidence>
<evidence type="ECO:0000256" key="1">
    <source>
        <dbReference type="ARBA" id="ARBA00004141"/>
    </source>
</evidence>
<comment type="subcellular location">
    <subcellularLocation>
        <location evidence="1">Membrane</location>
        <topology evidence="1">Multi-pass membrane protein</topology>
    </subcellularLocation>
</comment>
<evidence type="ECO:0000256" key="7">
    <source>
        <dbReference type="ARBA" id="ARBA00023136"/>
    </source>
</evidence>
<feature type="transmembrane region" description="Helical" evidence="11">
    <location>
        <begin position="354"/>
        <end position="374"/>
    </location>
</feature>
<protein>
    <recommendedName>
        <fullName evidence="9">Putative sodium-coupled neutral amino acid transporter 11</fullName>
    </recommendedName>
    <alternativeName>
        <fullName evidence="10">Solute carrier family 38 member 11</fullName>
    </alternativeName>
</protein>
<evidence type="ECO:0000256" key="5">
    <source>
        <dbReference type="ARBA" id="ARBA00022970"/>
    </source>
</evidence>
<evidence type="ECO:0000256" key="9">
    <source>
        <dbReference type="ARBA" id="ARBA00040814"/>
    </source>
</evidence>
<dbReference type="GO" id="GO:0016020">
    <property type="term" value="C:membrane"/>
    <property type="evidence" value="ECO:0007669"/>
    <property type="project" value="UniProtKB-SubCell"/>
</dbReference>
<organism evidence="13 14">
    <name type="scientific">Panthera pardus</name>
    <name type="common">Leopard</name>
    <name type="synonym">Felis pardus</name>
    <dbReference type="NCBI Taxonomy" id="9691"/>
    <lineage>
        <taxon>Eukaryota</taxon>
        <taxon>Metazoa</taxon>
        <taxon>Chordata</taxon>
        <taxon>Craniata</taxon>
        <taxon>Vertebrata</taxon>
        <taxon>Euteleostomi</taxon>
        <taxon>Mammalia</taxon>
        <taxon>Eutheria</taxon>
        <taxon>Laurasiatheria</taxon>
        <taxon>Carnivora</taxon>
        <taxon>Feliformia</taxon>
        <taxon>Felidae</taxon>
        <taxon>Pantherinae</taxon>
        <taxon>Panthera</taxon>
    </lineage>
</organism>
<feature type="transmembrane region" description="Helical" evidence="11">
    <location>
        <begin position="181"/>
        <end position="201"/>
    </location>
</feature>
<feature type="transmembrane region" description="Helical" evidence="11">
    <location>
        <begin position="63"/>
        <end position="85"/>
    </location>
</feature>
<dbReference type="PANTHER" id="PTHR22950:SF458">
    <property type="entry name" value="SODIUM-COUPLED NEUTRAL AMINO ACID TRANSPORTER 11-RELATED"/>
    <property type="match status" value="1"/>
</dbReference>
<keyword evidence="5" id="KW-0029">Amino-acid transport</keyword>
<evidence type="ECO:0000256" key="2">
    <source>
        <dbReference type="ARBA" id="ARBA00008066"/>
    </source>
</evidence>
<feature type="transmembrane region" description="Helical" evidence="11">
    <location>
        <begin position="106"/>
        <end position="130"/>
    </location>
</feature>